<dbReference type="Gene3D" id="3.30.450.20">
    <property type="entry name" value="PAS domain"/>
    <property type="match status" value="1"/>
</dbReference>
<dbReference type="AlphaFoldDB" id="A0A6J4TQ95"/>
<dbReference type="FunFam" id="3.30.70.270:FF:000001">
    <property type="entry name" value="Diguanylate cyclase domain protein"/>
    <property type="match status" value="1"/>
</dbReference>
<dbReference type="InterPro" id="IPR035965">
    <property type="entry name" value="PAS-like_dom_sf"/>
</dbReference>
<dbReference type="InterPro" id="IPR001610">
    <property type="entry name" value="PAC"/>
</dbReference>
<feature type="domain" description="PAS" evidence="1">
    <location>
        <begin position="29"/>
        <end position="92"/>
    </location>
</feature>
<dbReference type="InterPro" id="IPR000160">
    <property type="entry name" value="GGDEF_dom"/>
</dbReference>
<feature type="domain" description="EAL" evidence="3">
    <location>
        <begin position="485"/>
        <end position="738"/>
    </location>
</feature>
<dbReference type="Pfam" id="PF00989">
    <property type="entry name" value="PAS"/>
    <property type="match status" value="1"/>
</dbReference>
<organism evidence="5">
    <name type="scientific">uncultured Thermoleophilia bacterium</name>
    <dbReference type="NCBI Taxonomy" id="1497501"/>
    <lineage>
        <taxon>Bacteria</taxon>
        <taxon>Bacillati</taxon>
        <taxon>Actinomycetota</taxon>
        <taxon>Thermoleophilia</taxon>
        <taxon>environmental samples</taxon>
    </lineage>
</organism>
<dbReference type="PANTHER" id="PTHR44757">
    <property type="entry name" value="DIGUANYLATE CYCLASE DGCP"/>
    <property type="match status" value="1"/>
</dbReference>
<dbReference type="InterPro" id="IPR000014">
    <property type="entry name" value="PAS"/>
</dbReference>
<dbReference type="SMART" id="SM00086">
    <property type="entry name" value="PAC"/>
    <property type="match status" value="1"/>
</dbReference>
<dbReference type="PROSITE" id="PS50887">
    <property type="entry name" value="GGDEF"/>
    <property type="match status" value="1"/>
</dbReference>
<dbReference type="PANTHER" id="PTHR44757:SF2">
    <property type="entry name" value="BIOFILM ARCHITECTURE MAINTENANCE PROTEIN MBAA"/>
    <property type="match status" value="1"/>
</dbReference>
<accession>A0A6J4TQ95</accession>
<feature type="domain" description="PAC" evidence="2">
    <location>
        <begin position="96"/>
        <end position="148"/>
    </location>
</feature>
<dbReference type="InterPro" id="IPR035919">
    <property type="entry name" value="EAL_sf"/>
</dbReference>
<dbReference type="InterPro" id="IPR013767">
    <property type="entry name" value="PAS_fold"/>
</dbReference>
<dbReference type="SMART" id="SM00052">
    <property type="entry name" value="EAL"/>
    <property type="match status" value="1"/>
</dbReference>
<dbReference type="SMART" id="SM00091">
    <property type="entry name" value="PAS"/>
    <property type="match status" value="1"/>
</dbReference>
<dbReference type="Gene3D" id="3.30.70.270">
    <property type="match status" value="1"/>
</dbReference>
<dbReference type="EMBL" id="CADCWC010000151">
    <property type="protein sequence ID" value="CAA9529438.1"/>
    <property type="molecule type" value="Genomic_DNA"/>
</dbReference>
<dbReference type="CDD" id="cd00130">
    <property type="entry name" value="PAS"/>
    <property type="match status" value="1"/>
</dbReference>
<reference evidence="5" key="1">
    <citation type="submission" date="2020-02" db="EMBL/GenBank/DDBJ databases">
        <authorList>
            <person name="Meier V. D."/>
        </authorList>
    </citation>
    <scope>NUCLEOTIDE SEQUENCE</scope>
    <source>
        <strain evidence="5">AVDCRST_MAG79</strain>
    </source>
</reference>
<dbReference type="Gene3D" id="3.20.20.450">
    <property type="entry name" value="EAL domain"/>
    <property type="match status" value="1"/>
</dbReference>
<dbReference type="CDD" id="cd01948">
    <property type="entry name" value="EAL"/>
    <property type="match status" value="1"/>
</dbReference>
<proteinExistence type="predicted"/>
<sequence length="745" mass="80544">MRDRQQHPRHGLRSLSAAARDLRDGPEGVVDRLHEIVFQTDAAGNWTYLNRAWTNLLGFSVEETLGRNFLEFVHPDEREATIAMFVGVISGGAPYCHHETRYLTVDGQFRWMELRAHLEYGIDGQVVGNTGTLFDITARREAEQLLADQTHVLELIAMGAPVPESMTALATLVASRTGGTVTVAMVDEEQGLDGRPDARGLPGVEAAEPHAAANGPLRLIAVAGPNGPLTESYSPAAGRAVAVEASDAAADTPHRLSVPIPSTGRIGVVGELTIRHDEPLTLDDRGMALVHRSTNLASIAIGRRLDEDHARRQSLRDPLTGLANRLLIEDRLEVALAAGRRAGDCVALLLVDLNRFKEVNDSFGHEAGDAALRHAAERIGSRLRASDTAGRLGGDEFAVILPAVRGGEYAERVARKLVEAVREPLVIGGASLRLEASIGIALFPGHGDDAATLFRRADVAMYRAKRMGTGHVLYDASRDEDEYLLLDLAAELRAAIESEQLSLVYQPKLDLRSGRVAGVEALVRWNHEIRGPLSPEHFVPLAERTGSIRALSQLVLRMALTESRRWWEAGFGIGVAVNLSAHDLHDPELPALIEQAMRLAGTDPSGLDLEITESAVMDDPEATIAMIEQLATLGVGCAIDDFGTGYSSLAYLKRLPARSLKIDRSFIRDMADDQRDVSIVRSAIDLGHTMGMQVVGEGVEDDVVRDMLDALGCDQAQGFGLARPMPVDALLTWLQEHADGVPAPA</sequence>
<gene>
    <name evidence="5" type="ORF">AVDCRST_MAG79-780</name>
</gene>
<dbReference type="NCBIfam" id="TIGR00254">
    <property type="entry name" value="GGDEF"/>
    <property type="match status" value="1"/>
</dbReference>
<dbReference type="Pfam" id="PF00563">
    <property type="entry name" value="EAL"/>
    <property type="match status" value="1"/>
</dbReference>
<dbReference type="CDD" id="cd01949">
    <property type="entry name" value="GGDEF"/>
    <property type="match status" value="1"/>
</dbReference>
<evidence type="ECO:0000259" key="3">
    <source>
        <dbReference type="PROSITE" id="PS50883"/>
    </source>
</evidence>
<dbReference type="PROSITE" id="PS50112">
    <property type="entry name" value="PAS"/>
    <property type="match status" value="1"/>
</dbReference>
<dbReference type="InterPro" id="IPR001633">
    <property type="entry name" value="EAL_dom"/>
</dbReference>
<dbReference type="Pfam" id="PF00990">
    <property type="entry name" value="GGDEF"/>
    <property type="match status" value="1"/>
</dbReference>
<protein>
    <submittedName>
        <fullName evidence="5">Diguanylate cyclase/phosphodiesterase (GGDEF &amp; EAL domains) with PAS/PAC sensor(S)</fullName>
    </submittedName>
</protein>
<dbReference type="InterPro" id="IPR029787">
    <property type="entry name" value="Nucleotide_cyclase"/>
</dbReference>
<dbReference type="InterPro" id="IPR000700">
    <property type="entry name" value="PAS-assoc_C"/>
</dbReference>
<name>A0A6J4TQ95_9ACTN</name>
<dbReference type="PROSITE" id="PS50113">
    <property type="entry name" value="PAC"/>
    <property type="match status" value="1"/>
</dbReference>
<dbReference type="GO" id="GO:0006355">
    <property type="term" value="P:regulation of DNA-templated transcription"/>
    <property type="evidence" value="ECO:0007669"/>
    <property type="project" value="InterPro"/>
</dbReference>
<dbReference type="SUPFAM" id="SSF55073">
    <property type="entry name" value="Nucleotide cyclase"/>
    <property type="match status" value="1"/>
</dbReference>
<dbReference type="InterPro" id="IPR043128">
    <property type="entry name" value="Rev_trsase/Diguanyl_cyclase"/>
</dbReference>
<dbReference type="SUPFAM" id="SSF55785">
    <property type="entry name" value="PYP-like sensor domain (PAS domain)"/>
    <property type="match status" value="1"/>
</dbReference>
<dbReference type="PROSITE" id="PS50883">
    <property type="entry name" value="EAL"/>
    <property type="match status" value="1"/>
</dbReference>
<dbReference type="SMART" id="SM00267">
    <property type="entry name" value="GGDEF"/>
    <property type="match status" value="1"/>
</dbReference>
<dbReference type="NCBIfam" id="TIGR00229">
    <property type="entry name" value="sensory_box"/>
    <property type="match status" value="1"/>
</dbReference>
<dbReference type="InterPro" id="IPR052155">
    <property type="entry name" value="Biofilm_reg_signaling"/>
</dbReference>
<feature type="domain" description="GGDEF" evidence="4">
    <location>
        <begin position="344"/>
        <end position="477"/>
    </location>
</feature>
<evidence type="ECO:0000313" key="5">
    <source>
        <dbReference type="EMBL" id="CAA9529438.1"/>
    </source>
</evidence>
<evidence type="ECO:0000259" key="4">
    <source>
        <dbReference type="PROSITE" id="PS50887"/>
    </source>
</evidence>
<evidence type="ECO:0000259" key="1">
    <source>
        <dbReference type="PROSITE" id="PS50112"/>
    </source>
</evidence>
<dbReference type="SUPFAM" id="SSF141868">
    <property type="entry name" value="EAL domain-like"/>
    <property type="match status" value="1"/>
</dbReference>
<evidence type="ECO:0000259" key="2">
    <source>
        <dbReference type="PROSITE" id="PS50113"/>
    </source>
</evidence>